<dbReference type="Proteomes" id="UP000033123">
    <property type="component" value="Chromosome"/>
</dbReference>
<dbReference type="GeneID" id="24874139"/>
<accession>A0A0E3PV24</accession>
<dbReference type="AlphaFoldDB" id="A0A0E3PV24"/>
<gene>
    <name evidence="1" type="ORF">MSSAC_4394</name>
</gene>
<evidence type="ECO:0008006" key="3">
    <source>
        <dbReference type="Google" id="ProtNLM"/>
    </source>
</evidence>
<dbReference type="RefSeq" id="WP_048185471.1">
    <property type="nucleotide sequence ID" value="NZ_CP009508.1"/>
</dbReference>
<evidence type="ECO:0000313" key="1">
    <source>
        <dbReference type="EMBL" id="AKB38984.1"/>
    </source>
</evidence>
<dbReference type="HOGENOM" id="CLU_2695841_0_0_2"/>
<protein>
    <recommendedName>
        <fullName evidence="3">Mobile element protein</fullName>
    </recommendedName>
</protein>
<organism evidence="1 2">
    <name type="scientific">Methanosarcina siciliae C2J</name>
    <dbReference type="NCBI Taxonomy" id="1434118"/>
    <lineage>
        <taxon>Archaea</taxon>
        <taxon>Methanobacteriati</taxon>
        <taxon>Methanobacteriota</taxon>
        <taxon>Stenosarchaea group</taxon>
        <taxon>Methanomicrobia</taxon>
        <taxon>Methanosarcinales</taxon>
        <taxon>Methanosarcinaceae</taxon>
        <taxon>Methanosarcina</taxon>
    </lineage>
</organism>
<name>A0A0E3PV24_9EURY</name>
<reference evidence="1 2" key="1">
    <citation type="submission" date="2014-07" db="EMBL/GenBank/DDBJ databases">
        <title>Methanogenic archaea and the global carbon cycle.</title>
        <authorList>
            <person name="Henriksen J.R."/>
            <person name="Luke J."/>
            <person name="Reinhart S."/>
            <person name="Benedict M.N."/>
            <person name="Youngblut N.D."/>
            <person name="Metcalf M.E."/>
            <person name="Whitaker R.J."/>
            <person name="Metcalf W.W."/>
        </authorList>
    </citation>
    <scope>NUCLEOTIDE SEQUENCE [LARGE SCALE GENOMIC DNA]</scope>
    <source>
        <strain evidence="1 2">C2J</strain>
    </source>
</reference>
<proteinExistence type="predicted"/>
<evidence type="ECO:0000313" key="2">
    <source>
        <dbReference type="Proteomes" id="UP000033123"/>
    </source>
</evidence>
<dbReference type="KEGG" id="msj:MSSAC_4394"/>
<dbReference type="EMBL" id="CP009508">
    <property type="protein sequence ID" value="AKB38984.1"/>
    <property type="molecule type" value="Genomic_DNA"/>
</dbReference>
<sequence length="73" mass="8318">MGKANHKNVYGKRAKTFFLLDRGSSPSEISLLIKIPEPEVETLLSRFEKERLSIFPFTGDNEKIPGKSPDRRV</sequence>
<dbReference type="PATRIC" id="fig|1434118.4.peg.5621"/>